<protein>
    <recommendedName>
        <fullName evidence="4">Beta-carotene 15,15'-monooxygenase</fullName>
    </recommendedName>
</protein>
<feature type="transmembrane region" description="Helical" evidence="1">
    <location>
        <begin position="12"/>
        <end position="31"/>
    </location>
</feature>
<feature type="transmembrane region" description="Helical" evidence="1">
    <location>
        <begin position="46"/>
        <end position="63"/>
    </location>
</feature>
<dbReference type="RefSeq" id="WP_111539886.1">
    <property type="nucleotide sequence ID" value="NZ_QKYV01000001.1"/>
</dbReference>
<dbReference type="InterPro" id="IPR045625">
    <property type="entry name" value="DUF6427"/>
</dbReference>
<reference evidence="2 3" key="1">
    <citation type="submission" date="2018-06" db="EMBL/GenBank/DDBJ databases">
        <title>Genomic Encyclopedia of Archaeal and Bacterial Type Strains, Phase II (KMG-II): from individual species to whole genera.</title>
        <authorList>
            <person name="Goeker M."/>
        </authorList>
    </citation>
    <scope>NUCLEOTIDE SEQUENCE [LARGE SCALE GENOMIC DNA]</scope>
    <source>
        <strain evidence="2 3">DSM 15361</strain>
    </source>
</reference>
<dbReference type="EMBL" id="QKYV01000001">
    <property type="protein sequence ID" value="PZW44224.1"/>
    <property type="molecule type" value="Genomic_DNA"/>
</dbReference>
<sequence length="309" mass="35507">MLASFFKKSKPINFLIVGLFMAIYFIVANFLDQNTAYSWQFLTKKIGYLITYILLMVVLNFIVKRNTISKKNTYTILLFGFLTTLCLPVLQANELFIAAFFVLLALRRVISLRSGLEIKKKIFDASLWVVVASLFYPLSILFLILPFVGIFYYAIQDFKNLFIPLVAVFCVYFLVTTGYFLVLDTPFYLSQYFVFPSLNLEVYQEADVFIPLIIIGLFTILSLFFFLKELQLTIRKRKPMLFLIFLFFIIGLLLVLLSPQKTGSELIFPFIGVSVIGTIFLEHKGGKILKEITLGILGLAVLIIPFVLW</sequence>
<feature type="transmembrane region" description="Helical" evidence="1">
    <location>
        <begin position="126"/>
        <end position="154"/>
    </location>
</feature>
<feature type="transmembrane region" description="Helical" evidence="1">
    <location>
        <begin position="239"/>
        <end position="257"/>
    </location>
</feature>
<feature type="transmembrane region" description="Helical" evidence="1">
    <location>
        <begin position="263"/>
        <end position="281"/>
    </location>
</feature>
<gene>
    <name evidence="2" type="ORF">LX95_00558</name>
</gene>
<feature type="transmembrane region" description="Helical" evidence="1">
    <location>
        <begin position="75"/>
        <end position="106"/>
    </location>
</feature>
<feature type="transmembrane region" description="Helical" evidence="1">
    <location>
        <begin position="288"/>
        <end position="308"/>
    </location>
</feature>
<keyword evidence="3" id="KW-1185">Reference proteome</keyword>
<evidence type="ECO:0000313" key="3">
    <source>
        <dbReference type="Proteomes" id="UP000249542"/>
    </source>
</evidence>
<evidence type="ECO:0000256" key="1">
    <source>
        <dbReference type="SAM" id="Phobius"/>
    </source>
</evidence>
<accession>A0A2W7IBZ3</accession>
<evidence type="ECO:0008006" key="4">
    <source>
        <dbReference type="Google" id="ProtNLM"/>
    </source>
</evidence>
<feature type="transmembrane region" description="Helical" evidence="1">
    <location>
        <begin position="161"/>
        <end position="182"/>
    </location>
</feature>
<keyword evidence="1" id="KW-0472">Membrane</keyword>
<dbReference type="Pfam" id="PF19992">
    <property type="entry name" value="DUF6427"/>
    <property type="match status" value="1"/>
</dbReference>
<keyword evidence="1" id="KW-0812">Transmembrane</keyword>
<name>A0A2W7IBZ3_9FLAO</name>
<dbReference type="AlphaFoldDB" id="A0A2W7IBZ3"/>
<proteinExistence type="predicted"/>
<dbReference type="Proteomes" id="UP000249542">
    <property type="component" value="Unassembled WGS sequence"/>
</dbReference>
<feature type="transmembrane region" description="Helical" evidence="1">
    <location>
        <begin position="208"/>
        <end position="227"/>
    </location>
</feature>
<keyword evidence="1" id="KW-1133">Transmembrane helix</keyword>
<organism evidence="2 3">
    <name type="scientific">Mesonia algae</name>
    <dbReference type="NCBI Taxonomy" id="213248"/>
    <lineage>
        <taxon>Bacteria</taxon>
        <taxon>Pseudomonadati</taxon>
        <taxon>Bacteroidota</taxon>
        <taxon>Flavobacteriia</taxon>
        <taxon>Flavobacteriales</taxon>
        <taxon>Flavobacteriaceae</taxon>
        <taxon>Mesonia</taxon>
    </lineage>
</organism>
<evidence type="ECO:0000313" key="2">
    <source>
        <dbReference type="EMBL" id="PZW44224.1"/>
    </source>
</evidence>
<comment type="caution">
    <text evidence="2">The sequence shown here is derived from an EMBL/GenBank/DDBJ whole genome shotgun (WGS) entry which is preliminary data.</text>
</comment>